<dbReference type="PANTHER" id="PTHR31367:SF2">
    <property type="entry name" value="CYTOSOLIC 5'-NUCLEOTIDASE 1A"/>
    <property type="match status" value="1"/>
</dbReference>
<dbReference type="GeneTree" id="ENSGT00390000017767"/>
<sequence>MLLQYFYIMFVPHDGIYSVKCTGPSCSKTPPPHDAATPVLHSWDGVLRFPPFSSKCNNVNAKLKELYPESEELFKVILISDNSSDSLSGAIRKHGESLIHPNNTAGTFTQGSKDLVILAHLYLSAEPGLKVQEALNQGIAAAIMKSPDDIKTPAENQLRVAFDGDAVLFSNESERVFQSGKLQGYLEHEKKKVEDPMNPLLEVLERLKTKLQDKGLYRDCPIRTYLVTSRGAGCDGYRALNTLRMWGLEMDEAVFVGGSNKGPTLEKIRPHIFFDDQQRHIEVALEVGTVACHVPTSSQYPA</sequence>
<dbReference type="Ensembl" id="ENSSPAT00000002702.1">
    <property type="protein sequence ID" value="ENSSPAP00000002660.1"/>
    <property type="gene ID" value="ENSSPAG00000002044.1"/>
</dbReference>
<dbReference type="STRING" id="144197.ENSSPAP00000002660"/>
<protein>
    <recommendedName>
        <fullName evidence="2">5'-nucleotidase, cytosolic IAb</fullName>
    </recommendedName>
</protein>
<accession>A0A3B4Z1X3</accession>
<organism evidence="1">
    <name type="scientific">Stegastes partitus</name>
    <name type="common">bicolor damselfish</name>
    <dbReference type="NCBI Taxonomy" id="144197"/>
    <lineage>
        <taxon>Eukaryota</taxon>
        <taxon>Metazoa</taxon>
        <taxon>Chordata</taxon>
        <taxon>Craniata</taxon>
        <taxon>Vertebrata</taxon>
        <taxon>Euteleostomi</taxon>
        <taxon>Actinopterygii</taxon>
        <taxon>Neopterygii</taxon>
        <taxon>Teleostei</taxon>
        <taxon>Neoteleostei</taxon>
        <taxon>Acanthomorphata</taxon>
        <taxon>Ovalentaria</taxon>
        <taxon>Pomacentridae</taxon>
        <taxon>Stegastes</taxon>
    </lineage>
</organism>
<evidence type="ECO:0008006" key="2">
    <source>
        <dbReference type="Google" id="ProtNLM"/>
    </source>
</evidence>
<dbReference type="AlphaFoldDB" id="A0A3B4Z1X3"/>
<dbReference type="PANTHER" id="PTHR31367">
    <property type="entry name" value="CYTOSOLIC 5'-NUCLEOTIDASE 1 FAMILY MEMBER"/>
    <property type="match status" value="1"/>
</dbReference>
<dbReference type="GO" id="GO:0008253">
    <property type="term" value="F:5'-nucleotidase activity"/>
    <property type="evidence" value="ECO:0007669"/>
    <property type="project" value="InterPro"/>
</dbReference>
<reference evidence="1" key="1">
    <citation type="submission" date="2023-09" db="UniProtKB">
        <authorList>
            <consortium name="Ensembl"/>
        </authorList>
    </citation>
    <scope>IDENTIFICATION</scope>
</reference>
<evidence type="ECO:0000313" key="1">
    <source>
        <dbReference type="Ensembl" id="ENSSPAP00000002660.1"/>
    </source>
</evidence>
<dbReference type="Pfam" id="PF06189">
    <property type="entry name" value="5-nucleotidase"/>
    <property type="match status" value="1"/>
</dbReference>
<dbReference type="GO" id="GO:0009117">
    <property type="term" value="P:nucleotide metabolic process"/>
    <property type="evidence" value="ECO:0007669"/>
    <property type="project" value="InterPro"/>
</dbReference>
<dbReference type="GO" id="GO:0000287">
    <property type="term" value="F:magnesium ion binding"/>
    <property type="evidence" value="ECO:0007669"/>
    <property type="project" value="InterPro"/>
</dbReference>
<dbReference type="GO" id="GO:0005829">
    <property type="term" value="C:cytosol"/>
    <property type="evidence" value="ECO:0007669"/>
    <property type="project" value="TreeGrafter"/>
</dbReference>
<proteinExistence type="predicted"/>
<dbReference type="GO" id="GO:0000166">
    <property type="term" value="F:nucleotide binding"/>
    <property type="evidence" value="ECO:0007669"/>
    <property type="project" value="InterPro"/>
</dbReference>
<dbReference type="InterPro" id="IPR010394">
    <property type="entry name" value="5-nucleotidase"/>
</dbReference>
<dbReference type="GO" id="GO:0046085">
    <property type="term" value="P:adenosine metabolic process"/>
    <property type="evidence" value="ECO:0007669"/>
    <property type="project" value="TreeGrafter"/>
</dbReference>
<name>A0A3B4Z1X3_9TELE</name>